<evidence type="ECO:0000313" key="2">
    <source>
        <dbReference type="Proteomes" id="UP001212841"/>
    </source>
</evidence>
<organism evidence="1 2">
    <name type="scientific">Rhizophlyctis rosea</name>
    <dbReference type="NCBI Taxonomy" id="64517"/>
    <lineage>
        <taxon>Eukaryota</taxon>
        <taxon>Fungi</taxon>
        <taxon>Fungi incertae sedis</taxon>
        <taxon>Chytridiomycota</taxon>
        <taxon>Chytridiomycota incertae sedis</taxon>
        <taxon>Chytridiomycetes</taxon>
        <taxon>Rhizophlyctidales</taxon>
        <taxon>Rhizophlyctidaceae</taxon>
        <taxon>Rhizophlyctis</taxon>
    </lineage>
</organism>
<proteinExistence type="predicted"/>
<dbReference type="EMBL" id="JADGJD010001532">
    <property type="protein sequence ID" value="KAJ3040779.1"/>
    <property type="molecule type" value="Genomic_DNA"/>
</dbReference>
<comment type="caution">
    <text evidence="1">The sequence shown here is derived from an EMBL/GenBank/DDBJ whole genome shotgun (WGS) entry which is preliminary data.</text>
</comment>
<protein>
    <submittedName>
        <fullName evidence="1">Uncharacterized protein</fullName>
    </submittedName>
</protein>
<accession>A0AAD5X058</accession>
<reference evidence="1" key="1">
    <citation type="submission" date="2020-05" db="EMBL/GenBank/DDBJ databases">
        <title>Phylogenomic resolution of chytrid fungi.</title>
        <authorList>
            <person name="Stajich J.E."/>
            <person name="Amses K."/>
            <person name="Simmons R."/>
            <person name="Seto K."/>
            <person name="Myers J."/>
            <person name="Bonds A."/>
            <person name="Quandt C.A."/>
            <person name="Barry K."/>
            <person name="Liu P."/>
            <person name="Grigoriev I."/>
            <person name="Longcore J.E."/>
            <person name="James T.Y."/>
        </authorList>
    </citation>
    <scope>NUCLEOTIDE SEQUENCE</scope>
    <source>
        <strain evidence="1">JEL0318</strain>
    </source>
</reference>
<dbReference type="Proteomes" id="UP001212841">
    <property type="component" value="Unassembled WGS sequence"/>
</dbReference>
<gene>
    <name evidence="1" type="ORF">HK097_002466</name>
</gene>
<keyword evidence="2" id="KW-1185">Reference proteome</keyword>
<evidence type="ECO:0000313" key="1">
    <source>
        <dbReference type="EMBL" id="KAJ3040779.1"/>
    </source>
</evidence>
<name>A0AAD5X058_9FUNG</name>
<sequence>MRVDYKLLERTVRAGNTEAFQLLYPSTLSVRPLNPLIADVIVELKRVEIFEYLLDRLHGSDKLSFRPRGTDQILNLLILSCFEHYNINMFHMLLSKANGTPSQKYLKYYWMRLMDVERYTTQPEDCMPAFMQFREWLGSLLHLQSMEELMGSIYDVITDEVIPHGMYDALERDNSALLVLFGDQLRYLVDRGAGFDSRHRYLEHVLEWDRNLFTHLVTKQNAAEALRVALKAQDSEVVAYVRRVMNS</sequence>
<dbReference type="AlphaFoldDB" id="A0AAD5X058"/>